<dbReference type="Proteomes" id="UP000234474">
    <property type="component" value="Unassembled WGS sequence"/>
</dbReference>
<dbReference type="InterPro" id="IPR051035">
    <property type="entry name" value="Mito_inheritance_9"/>
</dbReference>
<gene>
    <name evidence="1" type="ORF">P174DRAFT_79870</name>
</gene>
<sequence>MTYTQVTFFVDKDNPTQITSIIDWQAVPIYPIFLVAHHPSLIEYDGPKPERFIQPSLPEDIEEFNVQDKKAAKELFLGQTLWLYYETQVCKEASDLICAFEYRKSLQSEILSLIGSIFDDGEPHVQRLLADVTKYGIRKQLVGEDDHGNPSVPCPLSFTEHDLEKQMEEYAEWGRDIEERSRVIDKIGVYTGWNGAVSPGDYDKVVRRVELVKERFFRSRIDNSRGTCGVREVMAFLRISPEDTDLLVIRTGSLPRSCLRCFPDR</sequence>
<dbReference type="RefSeq" id="XP_024685099.1">
    <property type="nucleotide sequence ID" value="XM_024832464.1"/>
</dbReference>
<keyword evidence="2" id="KW-1185">Reference proteome</keyword>
<dbReference type="VEuPathDB" id="FungiDB:P174DRAFT_79870"/>
<organism evidence="1 2">
    <name type="scientific">Aspergillus novofumigatus (strain IBT 16806)</name>
    <dbReference type="NCBI Taxonomy" id="1392255"/>
    <lineage>
        <taxon>Eukaryota</taxon>
        <taxon>Fungi</taxon>
        <taxon>Dikarya</taxon>
        <taxon>Ascomycota</taxon>
        <taxon>Pezizomycotina</taxon>
        <taxon>Eurotiomycetes</taxon>
        <taxon>Eurotiomycetidae</taxon>
        <taxon>Eurotiales</taxon>
        <taxon>Aspergillaceae</taxon>
        <taxon>Aspergillus</taxon>
        <taxon>Aspergillus subgen. Fumigati</taxon>
    </lineage>
</organism>
<dbReference type="GeneID" id="36539802"/>
<dbReference type="GO" id="GO:0005739">
    <property type="term" value="C:mitochondrion"/>
    <property type="evidence" value="ECO:0007669"/>
    <property type="project" value="TreeGrafter"/>
</dbReference>
<dbReference type="STRING" id="1392255.A0A2I1CFV6"/>
<dbReference type="EMBL" id="MSZS01000002">
    <property type="protein sequence ID" value="PKX96504.1"/>
    <property type="molecule type" value="Genomic_DNA"/>
</dbReference>
<dbReference type="AlphaFoldDB" id="A0A2I1CFV6"/>
<comment type="caution">
    <text evidence="1">The sequence shown here is derived from an EMBL/GenBank/DDBJ whole genome shotgun (WGS) entry which is preliminary data.</text>
</comment>
<proteinExistence type="predicted"/>
<dbReference type="OrthoDB" id="2831558at2759"/>
<name>A0A2I1CFV6_ASPN1</name>
<evidence type="ECO:0000313" key="1">
    <source>
        <dbReference type="EMBL" id="PKX96504.1"/>
    </source>
</evidence>
<protein>
    <submittedName>
        <fullName evidence="1">Uncharacterized protein</fullName>
    </submittedName>
</protein>
<dbReference type="OMA" id="ICAFEYR"/>
<evidence type="ECO:0000313" key="2">
    <source>
        <dbReference type="Proteomes" id="UP000234474"/>
    </source>
</evidence>
<dbReference type="PANTHER" id="PTHR36091:SF1">
    <property type="entry name" value="ALTERED INHERITANCE OF MITOCHONDRIA PROTEIN 9, MITOCHONDRIAL"/>
    <property type="match status" value="1"/>
</dbReference>
<reference evidence="2" key="1">
    <citation type="journal article" date="2018" name="Proc. Natl. Acad. Sci. U.S.A.">
        <title>Linking secondary metabolites to gene clusters through genome sequencing of six diverse Aspergillus species.</title>
        <authorList>
            <person name="Kaerboelling I."/>
            <person name="Vesth T.C."/>
            <person name="Frisvad J.C."/>
            <person name="Nybo J.L."/>
            <person name="Theobald S."/>
            <person name="Kuo A."/>
            <person name="Bowyer P."/>
            <person name="Matsuda Y."/>
            <person name="Mondo S."/>
            <person name="Lyhne E.K."/>
            <person name="Kogle M.E."/>
            <person name="Clum A."/>
            <person name="Lipzen A."/>
            <person name="Salamov A."/>
            <person name="Ngan C.Y."/>
            <person name="Daum C."/>
            <person name="Chiniquy J."/>
            <person name="Barry K."/>
            <person name="LaButti K."/>
            <person name="Haridas S."/>
            <person name="Simmons B.A."/>
            <person name="Magnuson J.K."/>
            <person name="Mortensen U.H."/>
            <person name="Larsen T.O."/>
            <person name="Grigoriev I.V."/>
            <person name="Baker S.E."/>
            <person name="Andersen M.R."/>
        </authorList>
    </citation>
    <scope>NUCLEOTIDE SEQUENCE [LARGE SCALE GENOMIC DNA]</scope>
    <source>
        <strain evidence="2">IBT 16806</strain>
    </source>
</reference>
<dbReference type="PANTHER" id="PTHR36091">
    <property type="entry name" value="ALTERED INHERITANCE OF MITOCHONDRIA PROTEIN 9, MITOCHONDRIAL"/>
    <property type="match status" value="1"/>
</dbReference>
<accession>A0A2I1CFV6</accession>